<dbReference type="GO" id="GO:0005829">
    <property type="term" value="C:cytosol"/>
    <property type="evidence" value="ECO:0007669"/>
    <property type="project" value="UniProtKB-SubCell"/>
</dbReference>
<evidence type="ECO:0000313" key="6">
    <source>
        <dbReference type="EMBL" id="ALE94318.1"/>
    </source>
</evidence>
<keyword evidence="5" id="KW-0143">Chaperone</keyword>
<dbReference type="EMBL" id="CP012677">
    <property type="protein sequence ID" value="ALE94318.1"/>
    <property type="molecule type" value="Genomic_DNA"/>
</dbReference>
<dbReference type="InterPro" id="IPR036584">
    <property type="entry name" value="FliS_sf"/>
</dbReference>
<dbReference type="PANTHER" id="PTHR34773:SF1">
    <property type="entry name" value="FLAGELLAR SECRETION CHAPERONE FLIS"/>
    <property type="match status" value="1"/>
</dbReference>
<reference evidence="7" key="1">
    <citation type="submission" date="2015-09" db="EMBL/GenBank/DDBJ databases">
        <title>Complete genome of Arthrobacter alpinus strain R3.8.</title>
        <authorList>
            <person name="See-Too W.S."/>
            <person name="Chan K.G."/>
        </authorList>
    </citation>
    <scope>NUCLEOTIDE SEQUENCE [LARGE SCALE GENOMIC DNA]</scope>
    <source>
        <strain evidence="7">R3.8</strain>
    </source>
</reference>
<sequence>MSASPARLLVMLYDRLLLDLARAQTAQQSESWEVARENLLHAQDIIGELAGSLNVDAWDGAQNLLGIYNYTGTALMNANIYRNVELTRECITILEPLRQSWHDAAAQPLASAPIGHLGTLA</sequence>
<dbReference type="KEGG" id="aaq:AOC05_15835"/>
<dbReference type="SUPFAM" id="SSF101116">
    <property type="entry name" value="Flagellar export chaperone FliS"/>
    <property type="match status" value="1"/>
</dbReference>
<evidence type="ECO:0000256" key="3">
    <source>
        <dbReference type="ARBA" id="ARBA00022490"/>
    </source>
</evidence>
<evidence type="ECO:0000313" key="7">
    <source>
        <dbReference type="Proteomes" id="UP000062833"/>
    </source>
</evidence>
<dbReference type="CDD" id="cd16098">
    <property type="entry name" value="FliS"/>
    <property type="match status" value="1"/>
</dbReference>
<evidence type="ECO:0000256" key="5">
    <source>
        <dbReference type="ARBA" id="ARBA00023186"/>
    </source>
</evidence>
<gene>
    <name evidence="6" type="ORF">AOC05_15835</name>
</gene>
<dbReference type="AlphaFoldDB" id="A0A0M4RFC5"/>
<dbReference type="Pfam" id="PF02561">
    <property type="entry name" value="FliS"/>
    <property type="match status" value="1"/>
</dbReference>
<dbReference type="InterPro" id="IPR003713">
    <property type="entry name" value="FliS"/>
</dbReference>
<evidence type="ECO:0000256" key="4">
    <source>
        <dbReference type="ARBA" id="ARBA00022795"/>
    </source>
</evidence>
<protein>
    <recommendedName>
        <fullName evidence="8">Flagellar export chaperone FliS</fullName>
    </recommendedName>
</protein>
<proteinExistence type="inferred from homology"/>
<dbReference type="PATRIC" id="fig|656366.3.peg.3421"/>
<accession>A0A0M4RFC5</accession>
<keyword evidence="7" id="KW-1185">Reference proteome</keyword>
<organism evidence="6 7">
    <name type="scientific">Arthrobacter alpinus</name>
    <dbReference type="NCBI Taxonomy" id="656366"/>
    <lineage>
        <taxon>Bacteria</taxon>
        <taxon>Bacillati</taxon>
        <taxon>Actinomycetota</taxon>
        <taxon>Actinomycetes</taxon>
        <taxon>Micrococcales</taxon>
        <taxon>Micrococcaceae</taxon>
        <taxon>Arthrobacter</taxon>
    </lineage>
</organism>
<dbReference type="NCBIfam" id="TIGR00208">
    <property type="entry name" value="fliS"/>
    <property type="match status" value="1"/>
</dbReference>
<evidence type="ECO:0000256" key="2">
    <source>
        <dbReference type="ARBA" id="ARBA00008787"/>
    </source>
</evidence>
<evidence type="ECO:0000256" key="1">
    <source>
        <dbReference type="ARBA" id="ARBA00004514"/>
    </source>
</evidence>
<dbReference type="GO" id="GO:0044780">
    <property type="term" value="P:bacterial-type flagellum assembly"/>
    <property type="evidence" value="ECO:0007669"/>
    <property type="project" value="InterPro"/>
</dbReference>
<dbReference type="GO" id="GO:0071973">
    <property type="term" value="P:bacterial-type flagellum-dependent cell motility"/>
    <property type="evidence" value="ECO:0007669"/>
    <property type="project" value="TreeGrafter"/>
</dbReference>
<dbReference type="Gene3D" id="1.20.120.340">
    <property type="entry name" value="Flagellar protein FliS"/>
    <property type="match status" value="1"/>
</dbReference>
<name>A0A0M4RFC5_9MICC</name>
<dbReference type="Proteomes" id="UP000062833">
    <property type="component" value="Chromosome"/>
</dbReference>
<dbReference type="OrthoDB" id="3268516at2"/>
<evidence type="ECO:0008006" key="8">
    <source>
        <dbReference type="Google" id="ProtNLM"/>
    </source>
</evidence>
<comment type="subcellular location">
    <subcellularLocation>
        <location evidence="1">Cytoplasm</location>
        <location evidence="1">Cytosol</location>
    </subcellularLocation>
</comment>
<comment type="similarity">
    <text evidence="2">Belongs to the FliS family.</text>
</comment>
<keyword evidence="3" id="KW-0963">Cytoplasm</keyword>
<dbReference type="PANTHER" id="PTHR34773">
    <property type="entry name" value="FLAGELLAR SECRETION CHAPERONE FLIS"/>
    <property type="match status" value="1"/>
</dbReference>
<keyword evidence="4" id="KW-1005">Bacterial flagellum biogenesis</keyword>